<evidence type="ECO:0000313" key="7">
    <source>
        <dbReference type="EMBL" id="KAF9442144.1"/>
    </source>
</evidence>
<dbReference type="AlphaFoldDB" id="A0A9P5X004"/>
<evidence type="ECO:0000313" key="8">
    <source>
        <dbReference type="Proteomes" id="UP000807342"/>
    </source>
</evidence>
<feature type="compositionally biased region" description="Basic and acidic residues" evidence="5">
    <location>
        <begin position="410"/>
        <end position="433"/>
    </location>
</feature>
<comment type="caution">
    <text evidence="7">The sequence shown here is derived from an EMBL/GenBank/DDBJ whole genome shotgun (WGS) entry which is preliminary data.</text>
</comment>
<dbReference type="InterPro" id="IPR004343">
    <property type="entry name" value="Plus-3_dom"/>
</dbReference>
<evidence type="ECO:0000256" key="4">
    <source>
        <dbReference type="ARBA" id="ARBA00023242"/>
    </source>
</evidence>
<feature type="compositionally biased region" description="Basic and acidic residues" evidence="5">
    <location>
        <begin position="127"/>
        <end position="159"/>
    </location>
</feature>
<dbReference type="SUPFAM" id="SSF159042">
    <property type="entry name" value="Plus3-like"/>
    <property type="match status" value="1"/>
</dbReference>
<evidence type="ECO:0000256" key="5">
    <source>
        <dbReference type="SAM" id="MobiDB-lite"/>
    </source>
</evidence>
<gene>
    <name evidence="7" type="ORF">P691DRAFT_506178</name>
</gene>
<dbReference type="EMBL" id="MU151695">
    <property type="protein sequence ID" value="KAF9442144.1"/>
    <property type="molecule type" value="Genomic_DNA"/>
</dbReference>
<dbReference type="Proteomes" id="UP000807342">
    <property type="component" value="Unassembled WGS sequence"/>
</dbReference>
<evidence type="ECO:0000256" key="1">
    <source>
        <dbReference type="ARBA" id="ARBA00004123"/>
    </source>
</evidence>
<keyword evidence="2" id="KW-0805">Transcription regulation</keyword>
<comment type="subcellular location">
    <subcellularLocation>
        <location evidence="1">Nucleus</location>
    </subcellularLocation>
</comment>
<sequence length="521" mass="58596">MSDLDDEILELAGAGEKKRKKSHSSKSNKRRKEDPMATSEEEPAAEGEKEEDDPYPLDGKYKDEYDRQLLLQMSEVEREEILSQRLEEKQQLLDKRLLSQMVQQQRGGGTDDSVAKAAKRQHAVRGATKEKSNKLAELKAKRKAKDERKRNTSPKRDRSSSPMDMEISDGESEDGQITKFEQEEEKVGRIFNKASSENEPITVEDLERCRLTRDLLAKHALSPWFEDYVKGAWVRYLIGQEDGPVYRICEIQNLSADFVKPYNINEKMINQALELKHGKSVRVFHMDKVSNGAFSLKEFERLKATCTSEEVKLPTKRDLEHKATQLHKLPMQPVTESDINAMLARKSQLQSTKSSGMTTMERSRLNQARTLALRRNDLDEMAEIDAQLAALGTPTKPRQNEEAADLLTKVNERNRKANMEAVRKAELAESERKRRERKLAAAGASVPVHDPSARLKTVPRMFNSATPTTSRPGTPGGTPQPVQSVRASPLPPSVLSGKSNGSSKTFEASVIDAVEVDLGDF</sequence>
<proteinExistence type="predicted"/>
<organism evidence="7 8">
    <name type="scientific">Macrolepiota fuliginosa MF-IS2</name>
    <dbReference type="NCBI Taxonomy" id="1400762"/>
    <lineage>
        <taxon>Eukaryota</taxon>
        <taxon>Fungi</taxon>
        <taxon>Dikarya</taxon>
        <taxon>Basidiomycota</taxon>
        <taxon>Agaricomycotina</taxon>
        <taxon>Agaricomycetes</taxon>
        <taxon>Agaricomycetidae</taxon>
        <taxon>Agaricales</taxon>
        <taxon>Agaricineae</taxon>
        <taxon>Agaricaceae</taxon>
        <taxon>Macrolepiota</taxon>
    </lineage>
</organism>
<dbReference type="GO" id="GO:0003677">
    <property type="term" value="F:DNA binding"/>
    <property type="evidence" value="ECO:0007669"/>
    <property type="project" value="InterPro"/>
</dbReference>
<dbReference type="PANTHER" id="PTHR13115:SF8">
    <property type="entry name" value="RNA POLYMERASE-ASSOCIATED PROTEIN RTF1 HOMOLOG"/>
    <property type="match status" value="1"/>
</dbReference>
<accession>A0A9P5X004</accession>
<evidence type="ECO:0000256" key="2">
    <source>
        <dbReference type="ARBA" id="ARBA00023015"/>
    </source>
</evidence>
<feature type="compositionally biased region" description="Acidic residues" evidence="5">
    <location>
        <begin position="39"/>
        <end position="55"/>
    </location>
</feature>
<reference evidence="7" key="1">
    <citation type="submission" date="2020-11" db="EMBL/GenBank/DDBJ databases">
        <authorList>
            <consortium name="DOE Joint Genome Institute"/>
            <person name="Ahrendt S."/>
            <person name="Riley R."/>
            <person name="Andreopoulos W."/>
            <person name="Labutti K."/>
            <person name="Pangilinan J."/>
            <person name="Ruiz-Duenas F.J."/>
            <person name="Barrasa J.M."/>
            <person name="Sanchez-Garcia M."/>
            <person name="Camarero S."/>
            <person name="Miyauchi S."/>
            <person name="Serrano A."/>
            <person name="Linde D."/>
            <person name="Babiker R."/>
            <person name="Drula E."/>
            <person name="Ayuso-Fernandez I."/>
            <person name="Pacheco R."/>
            <person name="Padilla G."/>
            <person name="Ferreira P."/>
            <person name="Barriuso J."/>
            <person name="Kellner H."/>
            <person name="Castanera R."/>
            <person name="Alfaro M."/>
            <person name="Ramirez L."/>
            <person name="Pisabarro A.G."/>
            <person name="Kuo A."/>
            <person name="Tritt A."/>
            <person name="Lipzen A."/>
            <person name="He G."/>
            <person name="Yan M."/>
            <person name="Ng V."/>
            <person name="Cullen D."/>
            <person name="Martin F."/>
            <person name="Rosso M.-N."/>
            <person name="Henrissat B."/>
            <person name="Hibbett D."/>
            <person name="Martinez A.T."/>
            <person name="Grigoriev I.V."/>
        </authorList>
    </citation>
    <scope>NUCLEOTIDE SEQUENCE</scope>
    <source>
        <strain evidence="7">MF-IS2</strain>
    </source>
</reference>
<dbReference type="Gene3D" id="3.90.70.200">
    <property type="entry name" value="Plus-3 domain"/>
    <property type="match status" value="1"/>
</dbReference>
<feature type="compositionally biased region" description="Low complexity" evidence="5">
    <location>
        <begin position="466"/>
        <end position="481"/>
    </location>
</feature>
<dbReference type="GO" id="GO:0016593">
    <property type="term" value="C:Cdc73/Paf1 complex"/>
    <property type="evidence" value="ECO:0007669"/>
    <property type="project" value="TreeGrafter"/>
</dbReference>
<dbReference type="GO" id="GO:1990269">
    <property type="term" value="F:RNA polymerase II C-terminal domain phosphoserine binding"/>
    <property type="evidence" value="ECO:0007669"/>
    <property type="project" value="TreeGrafter"/>
</dbReference>
<feature type="region of interest" description="Disordered" evidence="5">
    <location>
        <begin position="102"/>
        <end position="177"/>
    </location>
</feature>
<feature type="region of interest" description="Disordered" evidence="5">
    <location>
        <begin position="1"/>
        <end position="63"/>
    </location>
</feature>
<evidence type="ECO:0000259" key="6">
    <source>
        <dbReference type="PROSITE" id="PS51360"/>
    </source>
</evidence>
<dbReference type="InterPro" id="IPR036128">
    <property type="entry name" value="Plus3-like_sf"/>
</dbReference>
<evidence type="ECO:0000256" key="3">
    <source>
        <dbReference type="ARBA" id="ARBA00023163"/>
    </source>
</evidence>
<keyword evidence="4" id="KW-0539">Nucleus</keyword>
<feature type="domain" description="Plus3" evidence="6">
    <location>
        <begin position="200"/>
        <end position="331"/>
    </location>
</feature>
<protein>
    <submittedName>
        <fullName evidence="7">Plus-3-domain-containing protein</fullName>
    </submittedName>
</protein>
<feature type="compositionally biased region" description="Basic residues" evidence="5">
    <location>
        <begin position="17"/>
        <end position="30"/>
    </location>
</feature>
<dbReference type="PANTHER" id="PTHR13115">
    <property type="entry name" value="RNA POLYMERASE-ASSOCIATED PROTEIN RTF1 HOMOLOG"/>
    <property type="match status" value="1"/>
</dbReference>
<keyword evidence="3" id="KW-0804">Transcription</keyword>
<dbReference type="OrthoDB" id="166375at2759"/>
<keyword evidence="8" id="KW-1185">Reference proteome</keyword>
<feature type="compositionally biased region" description="Polar residues" evidence="5">
    <location>
        <begin position="496"/>
        <end position="506"/>
    </location>
</feature>
<dbReference type="Pfam" id="PF03126">
    <property type="entry name" value="Plus-3"/>
    <property type="match status" value="1"/>
</dbReference>
<feature type="region of interest" description="Disordered" evidence="5">
    <location>
        <begin position="394"/>
        <end position="509"/>
    </location>
</feature>
<dbReference type="PROSITE" id="PS51360">
    <property type="entry name" value="PLUS3"/>
    <property type="match status" value="1"/>
</dbReference>
<dbReference type="SMART" id="SM00719">
    <property type="entry name" value="Plus3"/>
    <property type="match status" value="1"/>
</dbReference>
<name>A0A9P5X004_9AGAR</name>